<organism evidence="2 3">
    <name type="scientific">Sporothrix bragantina</name>
    <dbReference type="NCBI Taxonomy" id="671064"/>
    <lineage>
        <taxon>Eukaryota</taxon>
        <taxon>Fungi</taxon>
        <taxon>Dikarya</taxon>
        <taxon>Ascomycota</taxon>
        <taxon>Pezizomycotina</taxon>
        <taxon>Sordariomycetes</taxon>
        <taxon>Sordariomycetidae</taxon>
        <taxon>Ophiostomatales</taxon>
        <taxon>Ophiostomataceae</taxon>
        <taxon>Sporothrix</taxon>
    </lineage>
</organism>
<reference evidence="2 3" key="1">
    <citation type="submission" date="2024-01" db="EMBL/GenBank/DDBJ databases">
        <authorList>
            <person name="Allen C."/>
            <person name="Tagirdzhanova G."/>
        </authorList>
    </citation>
    <scope>NUCLEOTIDE SEQUENCE [LARGE SCALE GENOMIC DNA]</scope>
</reference>
<dbReference type="EMBL" id="CAWUHC010000053">
    <property type="protein sequence ID" value="CAK7225429.1"/>
    <property type="molecule type" value="Genomic_DNA"/>
</dbReference>
<evidence type="ECO:0000256" key="1">
    <source>
        <dbReference type="ARBA" id="ARBA00007865"/>
    </source>
</evidence>
<evidence type="ECO:0000313" key="3">
    <source>
        <dbReference type="Proteomes" id="UP001642406"/>
    </source>
</evidence>
<keyword evidence="3" id="KW-1185">Reference proteome</keyword>
<comment type="caution">
    <text evidence="2">The sequence shown here is derived from an EMBL/GenBank/DDBJ whole genome shotgun (WGS) entry which is preliminary data.</text>
</comment>
<dbReference type="PANTHER" id="PTHR34861">
    <property type="match status" value="1"/>
</dbReference>
<sequence length="340" mass="37380">MSLNVPDFDDLPPVEGMPQGWAWGIFDKDGQKDVYGTLNFLTKDVVKAAGKEVQEGISVSLNWPIDAVKKPTSGRTALEHKVLPFTIHDHGFIGLDDEVRFNTQSSSQWDSLCHFPHQPTGAGYNGTLAVVGSVKGPKAVNTAPTLEHWHERGCLVARGVLLDYRAYAERHNISYTSLDKHVISIADLEACALEQNTELRPGDVLLVRCGFTEEMSQLSPDEQTKVLYGYRFCGVESSVEMAKWLWNHRFSAVAGDSISFEVSPPQLKQADGSVKEGTGAEYVLHPYLLSGFGMSIGELWDLKKLAATCAELKRYSFMLTSVPLNYKGSIGSPPNAVAIF</sequence>
<accession>A0ABP0C0B6</accession>
<dbReference type="PANTHER" id="PTHR34861:SF10">
    <property type="entry name" value="CYCLASE"/>
    <property type="match status" value="1"/>
</dbReference>
<dbReference type="InterPro" id="IPR007325">
    <property type="entry name" value="KFase/CYL"/>
</dbReference>
<evidence type="ECO:0000313" key="2">
    <source>
        <dbReference type="EMBL" id="CAK7225429.1"/>
    </source>
</evidence>
<dbReference type="InterPro" id="IPR037175">
    <property type="entry name" value="KFase_sf"/>
</dbReference>
<gene>
    <name evidence="2" type="ORF">SBRCBS47491_005887</name>
</gene>
<dbReference type="Pfam" id="PF04199">
    <property type="entry name" value="Cyclase"/>
    <property type="match status" value="1"/>
</dbReference>
<dbReference type="Gene3D" id="3.50.30.50">
    <property type="entry name" value="Putative cyclase"/>
    <property type="match status" value="1"/>
</dbReference>
<proteinExistence type="inferred from homology"/>
<dbReference type="Proteomes" id="UP001642406">
    <property type="component" value="Unassembled WGS sequence"/>
</dbReference>
<comment type="similarity">
    <text evidence="1">Belongs to the Cyclase 1 superfamily.</text>
</comment>
<dbReference type="SUPFAM" id="SSF102198">
    <property type="entry name" value="Putative cyclase"/>
    <property type="match status" value="1"/>
</dbReference>
<evidence type="ECO:0008006" key="4">
    <source>
        <dbReference type="Google" id="ProtNLM"/>
    </source>
</evidence>
<name>A0ABP0C0B6_9PEZI</name>
<protein>
    <recommendedName>
        <fullName evidence="4">Cyclase</fullName>
    </recommendedName>
</protein>